<reference evidence="2" key="2">
    <citation type="submission" date="2025-09" db="UniProtKB">
        <authorList>
            <consortium name="Ensembl"/>
        </authorList>
    </citation>
    <scope>IDENTIFICATION</scope>
</reference>
<proteinExistence type="predicted"/>
<name>A0A8C6U1M6_9GOBI</name>
<organism evidence="2 3">
    <name type="scientific">Neogobius melanostomus</name>
    <name type="common">round goby</name>
    <dbReference type="NCBI Taxonomy" id="47308"/>
    <lineage>
        <taxon>Eukaryota</taxon>
        <taxon>Metazoa</taxon>
        <taxon>Chordata</taxon>
        <taxon>Craniata</taxon>
        <taxon>Vertebrata</taxon>
        <taxon>Euteleostomi</taxon>
        <taxon>Actinopterygii</taxon>
        <taxon>Neopterygii</taxon>
        <taxon>Teleostei</taxon>
        <taxon>Neoteleostei</taxon>
        <taxon>Acanthomorphata</taxon>
        <taxon>Gobiaria</taxon>
        <taxon>Gobiiformes</taxon>
        <taxon>Gobioidei</taxon>
        <taxon>Gobiidae</taxon>
        <taxon>Benthophilinae</taxon>
        <taxon>Neogobiini</taxon>
        <taxon>Neogobius</taxon>
    </lineage>
</organism>
<feature type="compositionally biased region" description="Polar residues" evidence="1">
    <location>
        <begin position="272"/>
        <end position="300"/>
    </location>
</feature>
<dbReference type="Ensembl" id="ENSNMLT00000029496.1">
    <property type="protein sequence ID" value="ENSNMLP00000026396.1"/>
    <property type="gene ID" value="ENSNMLG00000016827.1"/>
</dbReference>
<dbReference type="AlphaFoldDB" id="A0A8C6U1M6"/>
<sequence>MAQISQPRGAPVGKEEALRMEEEALAKLQRDKRQSFPSTASKPTRSNTIPAVLQGAPAQTRDLIVFPETKKPPPEPFKGIDVDKLTNEELEKLLLDDNFTTGRPETRPVKPALLGSDMFNLLNKPSLLGSDMFNTLRQHSVSTFPTAPFPKAGTFQNGFPPFIPKVDPEMVKLFDKIASTKEYLKNGRASGEAEPAASLEPKQNPTEPAAPANMGRFDWLDLDPLTKRKEELQEEAGPSEGDPWDAVLKERDSGSSGDKDQNDGGDSEGRTTGRSPVKRVTTTAVTHLATSQLSLPSSIY</sequence>
<keyword evidence="3" id="KW-1185">Reference proteome</keyword>
<feature type="compositionally biased region" description="Basic and acidic residues" evidence="1">
    <location>
        <begin position="247"/>
        <end position="271"/>
    </location>
</feature>
<feature type="compositionally biased region" description="Polar residues" evidence="1">
    <location>
        <begin position="35"/>
        <end position="49"/>
    </location>
</feature>
<accession>A0A8C6U1M6</accession>
<dbReference type="Proteomes" id="UP000694523">
    <property type="component" value="Unplaced"/>
</dbReference>
<evidence type="ECO:0000313" key="2">
    <source>
        <dbReference type="Ensembl" id="ENSNMLP00000026396.1"/>
    </source>
</evidence>
<evidence type="ECO:0000256" key="1">
    <source>
        <dbReference type="SAM" id="MobiDB-lite"/>
    </source>
</evidence>
<feature type="region of interest" description="Disordered" evidence="1">
    <location>
        <begin position="186"/>
        <end position="300"/>
    </location>
</feature>
<protein>
    <submittedName>
        <fullName evidence="2">Uncharacterized protein</fullName>
    </submittedName>
</protein>
<reference evidence="2" key="1">
    <citation type="submission" date="2025-08" db="UniProtKB">
        <authorList>
            <consortium name="Ensembl"/>
        </authorList>
    </citation>
    <scope>IDENTIFICATION</scope>
</reference>
<evidence type="ECO:0000313" key="3">
    <source>
        <dbReference type="Proteomes" id="UP000694523"/>
    </source>
</evidence>
<feature type="region of interest" description="Disordered" evidence="1">
    <location>
        <begin position="1"/>
        <end position="54"/>
    </location>
</feature>
<feature type="compositionally biased region" description="Basic and acidic residues" evidence="1">
    <location>
        <begin position="13"/>
        <end position="34"/>
    </location>
</feature>